<keyword evidence="1" id="KW-0175">Coiled coil</keyword>
<keyword evidence="3" id="KW-1185">Reference proteome</keyword>
<name>A0A0A1U6G9_ENTIV</name>
<dbReference type="VEuPathDB" id="AmoebaDB:EIN_403370"/>
<feature type="coiled-coil region" evidence="1">
    <location>
        <begin position="31"/>
        <end position="95"/>
    </location>
</feature>
<dbReference type="KEGG" id="eiv:EIN_403370"/>
<dbReference type="EMBL" id="KB206537">
    <property type="protein sequence ID" value="ELP90013.1"/>
    <property type="molecule type" value="Genomic_DNA"/>
</dbReference>
<evidence type="ECO:0000256" key="1">
    <source>
        <dbReference type="SAM" id="Coils"/>
    </source>
</evidence>
<evidence type="ECO:0000313" key="3">
    <source>
        <dbReference type="Proteomes" id="UP000014680"/>
    </source>
</evidence>
<dbReference type="AlphaFoldDB" id="A0A0A1U6G9"/>
<organism evidence="2 3">
    <name type="scientific">Entamoeba invadens IP1</name>
    <dbReference type="NCBI Taxonomy" id="370355"/>
    <lineage>
        <taxon>Eukaryota</taxon>
        <taxon>Amoebozoa</taxon>
        <taxon>Evosea</taxon>
        <taxon>Archamoebae</taxon>
        <taxon>Mastigamoebida</taxon>
        <taxon>Entamoebidae</taxon>
        <taxon>Entamoeba</taxon>
    </lineage>
</organism>
<evidence type="ECO:0000313" key="2">
    <source>
        <dbReference type="EMBL" id="ELP90013.1"/>
    </source>
</evidence>
<sequence>MFSLGGFGGLGGLEVISPLDACRGSTCRRQVKSIMDKAEALENSLKKIDETERALIKENEGDLEDMTMFASHDETQALRAKIRSQNENLRKVRQTRRTLMRTLYKLVSKLSLKQQGRLIRYMNLEHRIKVNYADFSKYEKLPRKFKTCNAKEGIDPIVGPVHKKKLLKRIKSGLKKGFKLKHVIKLGKKIHKKLTKD</sequence>
<reference evidence="2 3" key="1">
    <citation type="submission" date="2012-10" db="EMBL/GenBank/DDBJ databases">
        <authorList>
            <person name="Zafar N."/>
            <person name="Inman J."/>
            <person name="Hall N."/>
            <person name="Lorenzi H."/>
            <person name="Caler E."/>
        </authorList>
    </citation>
    <scope>NUCLEOTIDE SEQUENCE [LARGE SCALE GENOMIC DNA]</scope>
    <source>
        <strain evidence="2 3">IP1</strain>
    </source>
</reference>
<gene>
    <name evidence="2" type="ORF">EIN_403370</name>
</gene>
<dbReference type="OMA" id="MFASHDE"/>
<protein>
    <submittedName>
        <fullName evidence="2">Uncharacterized protein</fullName>
    </submittedName>
</protein>
<dbReference type="Proteomes" id="UP000014680">
    <property type="component" value="Unassembled WGS sequence"/>
</dbReference>
<dbReference type="RefSeq" id="XP_004256784.1">
    <property type="nucleotide sequence ID" value="XM_004256736.1"/>
</dbReference>
<proteinExistence type="predicted"/>
<accession>A0A0A1U6G9</accession>
<dbReference type="GeneID" id="14889145"/>